<sequence>MKTIGILGGMGPEATLEFFKTLLSYDPAERDQDHLHIIVECDPAIPDRTAHILGKGADPVPAMLASAERLRVAGADIVGIPCMTAHHFLPRVKENSKLHFVSALEAMEQALRDTYTKVNSLGILATAGTKAAKLYESALPRYAILWPNEEEQKSLVMEAIYGKEGIKAGNRGEIPKALLKRAARSLIDGGAQAIVAGCTEVPLALLQRDIDVPLLDPMHMLAAALVREARKG</sequence>
<reference evidence="3" key="1">
    <citation type="submission" date="2019-08" db="EMBL/GenBank/DDBJ databases">
        <authorList>
            <person name="Kucharzyk K."/>
            <person name="Murdoch R.W."/>
            <person name="Higgins S."/>
            <person name="Loffler F."/>
        </authorList>
    </citation>
    <scope>NUCLEOTIDE SEQUENCE</scope>
</reference>
<accession>A0A644SW17</accession>
<comment type="caution">
    <text evidence="3">The sequence shown here is derived from an EMBL/GenBank/DDBJ whole genome shotgun (WGS) entry which is preliminary data.</text>
</comment>
<dbReference type="Pfam" id="PF01177">
    <property type="entry name" value="Asp_Glu_race"/>
    <property type="match status" value="1"/>
</dbReference>
<dbReference type="GO" id="GO:0047689">
    <property type="term" value="F:aspartate racemase activity"/>
    <property type="evidence" value="ECO:0007669"/>
    <property type="project" value="UniProtKB-EC"/>
</dbReference>
<dbReference type="PANTHER" id="PTHR21198:SF7">
    <property type="entry name" value="ASPARTATE-GLUTAMATE RACEMASE FAMILY"/>
    <property type="match status" value="1"/>
</dbReference>
<dbReference type="AlphaFoldDB" id="A0A644SW17"/>
<dbReference type="InterPro" id="IPR015942">
    <property type="entry name" value="Asp/Glu/hydantoin_racemase"/>
</dbReference>
<dbReference type="EC" id="5.1.1.13" evidence="3"/>
<evidence type="ECO:0000256" key="2">
    <source>
        <dbReference type="ARBA" id="ARBA00023235"/>
    </source>
</evidence>
<proteinExistence type="inferred from homology"/>
<dbReference type="Gene3D" id="3.40.50.1860">
    <property type="match status" value="2"/>
</dbReference>
<evidence type="ECO:0000256" key="1">
    <source>
        <dbReference type="ARBA" id="ARBA00007847"/>
    </source>
</evidence>
<gene>
    <name evidence="3" type="ORF">SDC9_04454</name>
</gene>
<comment type="similarity">
    <text evidence="1">Belongs to the aspartate/glutamate racemases family.</text>
</comment>
<organism evidence="3">
    <name type="scientific">bioreactor metagenome</name>
    <dbReference type="NCBI Taxonomy" id="1076179"/>
    <lineage>
        <taxon>unclassified sequences</taxon>
        <taxon>metagenomes</taxon>
        <taxon>ecological metagenomes</taxon>
    </lineage>
</organism>
<dbReference type="NCBIfam" id="TIGR00035">
    <property type="entry name" value="asp_race"/>
    <property type="match status" value="1"/>
</dbReference>
<dbReference type="InterPro" id="IPR004380">
    <property type="entry name" value="Asp_race"/>
</dbReference>
<protein>
    <submittedName>
        <fullName evidence="3">Aspartate racemase</fullName>
        <ecNumber evidence="3">5.1.1.13</ecNumber>
    </submittedName>
</protein>
<keyword evidence="2 3" id="KW-0413">Isomerase</keyword>
<dbReference type="SUPFAM" id="SSF53681">
    <property type="entry name" value="Aspartate/glutamate racemase"/>
    <property type="match status" value="2"/>
</dbReference>
<dbReference type="EMBL" id="VSSQ01000008">
    <property type="protein sequence ID" value="MPL58908.1"/>
    <property type="molecule type" value="Genomic_DNA"/>
</dbReference>
<evidence type="ECO:0000313" key="3">
    <source>
        <dbReference type="EMBL" id="MPL58908.1"/>
    </source>
</evidence>
<name>A0A644SW17_9ZZZZ</name>
<dbReference type="InterPro" id="IPR001920">
    <property type="entry name" value="Asp/Glu_race"/>
</dbReference>
<dbReference type="PANTHER" id="PTHR21198">
    <property type="entry name" value="GLUTAMATE RACEMASE"/>
    <property type="match status" value="1"/>
</dbReference>